<name>A0A7V2ZK01_9BACT</name>
<dbReference type="Gene3D" id="1.10.275.10">
    <property type="entry name" value="Fumarase/aspartase (N-terminal domain)"/>
    <property type="match status" value="1"/>
</dbReference>
<dbReference type="InterPro" id="IPR004769">
    <property type="entry name" value="Pur_lyase"/>
</dbReference>
<dbReference type="FunFam" id="1.10.275.10:FF:000006">
    <property type="entry name" value="Adenylosuccinate lyase"/>
    <property type="match status" value="1"/>
</dbReference>
<dbReference type="Gene3D" id="1.10.40.30">
    <property type="entry name" value="Fumarase/aspartase (C-terminal domain)"/>
    <property type="match status" value="1"/>
</dbReference>
<evidence type="ECO:0000256" key="12">
    <source>
        <dbReference type="RuleBase" id="RU361172"/>
    </source>
</evidence>
<evidence type="ECO:0000256" key="11">
    <source>
        <dbReference type="NCBIfam" id="TIGR00928"/>
    </source>
</evidence>
<evidence type="ECO:0000256" key="7">
    <source>
        <dbReference type="ARBA" id="ARBA00023239"/>
    </source>
</evidence>
<evidence type="ECO:0000256" key="9">
    <source>
        <dbReference type="ARBA" id="ARBA00030717"/>
    </source>
</evidence>
<dbReference type="NCBIfam" id="TIGR00928">
    <property type="entry name" value="purB"/>
    <property type="match status" value="1"/>
</dbReference>
<dbReference type="FunFam" id="1.20.200.10:FF:000008">
    <property type="entry name" value="Adenylosuccinate lyase"/>
    <property type="match status" value="1"/>
</dbReference>
<evidence type="ECO:0000256" key="8">
    <source>
        <dbReference type="ARBA" id="ARBA00024477"/>
    </source>
</evidence>
<protein>
    <recommendedName>
        <fullName evidence="5 11">Adenylosuccinate lyase</fullName>
        <shortName evidence="12">ASL</shortName>
        <ecNumber evidence="4 11">4.3.2.2</ecNumber>
    </recommendedName>
    <alternativeName>
        <fullName evidence="9 12">Adenylosuccinase</fullName>
    </alternativeName>
</protein>
<dbReference type="PANTHER" id="PTHR43172:SF1">
    <property type="entry name" value="ADENYLOSUCCINATE LYASE"/>
    <property type="match status" value="1"/>
</dbReference>
<dbReference type="InterPro" id="IPR000362">
    <property type="entry name" value="Fumarate_lyase_fam"/>
</dbReference>
<proteinExistence type="inferred from homology"/>
<organism evidence="14">
    <name type="scientific">Ignavibacterium album</name>
    <dbReference type="NCBI Taxonomy" id="591197"/>
    <lineage>
        <taxon>Bacteria</taxon>
        <taxon>Pseudomonadati</taxon>
        <taxon>Ignavibacteriota</taxon>
        <taxon>Ignavibacteria</taxon>
        <taxon>Ignavibacteriales</taxon>
        <taxon>Ignavibacteriaceae</taxon>
        <taxon>Ignavibacterium</taxon>
    </lineage>
</organism>
<keyword evidence="7 12" id="KW-0456">Lyase</keyword>
<dbReference type="SMART" id="SM00998">
    <property type="entry name" value="ADSL_C"/>
    <property type="match status" value="1"/>
</dbReference>
<evidence type="ECO:0000256" key="5">
    <source>
        <dbReference type="ARBA" id="ARBA00017058"/>
    </source>
</evidence>
<evidence type="ECO:0000256" key="6">
    <source>
        <dbReference type="ARBA" id="ARBA00022755"/>
    </source>
</evidence>
<dbReference type="InterPro" id="IPR024083">
    <property type="entry name" value="Fumarase/histidase_N"/>
</dbReference>
<dbReference type="FunFam" id="1.10.40.30:FF:000007">
    <property type="entry name" value="Adenylosuccinate lyase"/>
    <property type="match status" value="1"/>
</dbReference>
<feature type="domain" description="Adenylosuccinate lyase C-terminal" evidence="13">
    <location>
        <begin position="349"/>
        <end position="430"/>
    </location>
</feature>
<evidence type="ECO:0000256" key="4">
    <source>
        <dbReference type="ARBA" id="ARBA00012339"/>
    </source>
</evidence>
<dbReference type="InterPro" id="IPR019468">
    <property type="entry name" value="AdenyloSucc_lyase_C"/>
</dbReference>
<evidence type="ECO:0000256" key="1">
    <source>
        <dbReference type="ARBA" id="ARBA00004706"/>
    </source>
</evidence>
<dbReference type="GO" id="GO:0005829">
    <property type="term" value="C:cytosol"/>
    <property type="evidence" value="ECO:0007669"/>
    <property type="project" value="TreeGrafter"/>
</dbReference>
<dbReference type="CDD" id="cd01360">
    <property type="entry name" value="Adenylsuccinate_lyase_1"/>
    <property type="match status" value="1"/>
</dbReference>
<dbReference type="PANTHER" id="PTHR43172">
    <property type="entry name" value="ADENYLOSUCCINATE LYASE"/>
    <property type="match status" value="1"/>
</dbReference>
<dbReference type="Pfam" id="PF10397">
    <property type="entry name" value="ADSL_C"/>
    <property type="match status" value="1"/>
</dbReference>
<dbReference type="Pfam" id="PF00206">
    <property type="entry name" value="Lyase_1"/>
    <property type="match status" value="1"/>
</dbReference>
<dbReference type="EC" id="4.3.2.2" evidence="4 11"/>
<gene>
    <name evidence="14" type="ORF">ENS31_07600</name>
</gene>
<dbReference type="SUPFAM" id="SSF48557">
    <property type="entry name" value="L-aspartase-like"/>
    <property type="match status" value="1"/>
</dbReference>
<evidence type="ECO:0000256" key="10">
    <source>
        <dbReference type="ARBA" id="ARBA00049115"/>
    </source>
</evidence>
<comment type="similarity">
    <text evidence="3 12">Belongs to the lyase 1 family. Adenylosuccinate lyase subfamily.</text>
</comment>
<reference evidence="14" key="1">
    <citation type="journal article" date="2020" name="mSystems">
        <title>Genome- and Community-Level Interaction Insights into Carbon Utilization and Element Cycling Functions of Hydrothermarchaeota in Hydrothermal Sediment.</title>
        <authorList>
            <person name="Zhou Z."/>
            <person name="Liu Y."/>
            <person name="Xu W."/>
            <person name="Pan J."/>
            <person name="Luo Z.H."/>
            <person name="Li M."/>
        </authorList>
    </citation>
    <scope>NUCLEOTIDE SEQUENCE [LARGE SCALE GENOMIC DNA]</scope>
    <source>
        <strain evidence="14">SpSt-479</strain>
    </source>
</reference>
<sequence>MIQRYTLPEMGRIWEEKFKFDTWLKIEILACEARANLGEIPYEDVEVIRSKANYDIKRVLEIEETTKHDVIAFLTNVAEYVGPESRHIHYGMTSSDILDTTLSYQMKTAGELILNQLYQLKDALKQKAIEHKNTICVGRSHGVHAEPTTMGLKFALWFEETKRNIQRLKKAIDTISVGQISGAVGTFEHLSPKVEEYVCEKLGLKPAPVSTQVIQRDRHAEFMTTLAIIGTTLEKIAIEIRHLQRTEVLEAEEYFSKGQKGSSAMPHKRNPIVSERITGLARLLRSNSLAAMENVALWHERDISHSSVERVIVPDSCIVLHYMLDLSIKLISNLIIYPEHMIKNLNLTRGLIFSQTILLKLVEKGLTREEAYRLVQENAMKVWEDETKNLKDELLNSKEILKYLSSDEIKETFDYQKMLKNVDYIFGRTVLKEE</sequence>
<dbReference type="PROSITE" id="PS00163">
    <property type="entry name" value="FUMARATE_LYASES"/>
    <property type="match status" value="1"/>
</dbReference>
<dbReference type="Gene3D" id="1.20.200.10">
    <property type="entry name" value="Fumarase/aspartase (Central domain)"/>
    <property type="match status" value="1"/>
</dbReference>
<dbReference type="InterPro" id="IPR020557">
    <property type="entry name" value="Fumarate_lyase_CS"/>
</dbReference>
<dbReference type="PRINTS" id="PR00145">
    <property type="entry name" value="ARGSUCLYASE"/>
</dbReference>
<evidence type="ECO:0000259" key="13">
    <source>
        <dbReference type="SMART" id="SM00998"/>
    </source>
</evidence>
<comment type="caution">
    <text evidence="14">The sequence shown here is derived from an EMBL/GenBank/DDBJ whole genome shotgun (WGS) entry which is preliminary data.</text>
</comment>
<dbReference type="GO" id="GO:0006189">
    <property type="term" value="P:'de novo' IMP biosynthetic process"/>
    <property type="evidence" value="ECO:0007669"/>
    <property type="project" value="UniProtKB-UniPathway"/>
</dbReference>
<comment type="catalytic activity">
    <reaction evidence="8">
        <text>(2S)-2-[5-amino-1-(5-phospho-beta-D-ribosyl)imidazole-4-carboxamido]succinate = 5-amino-1-(5-phospho-beta-D-ribosyl)imidazole-4-carboxamide + fumarate</text>
        <dbReference type="Rhea" id="RHEA:23920"/>
        <dbReference type="ChEBI" id="CHEBI:29806"/>
        <dbReference type="ChEBI" id="CHEBI:58443"/>
        <dbReference type="ChEBI" id="CHEBI:58475"/>
        <dbReference type="EC" id="4.3.2.2"/>
    </reaction>
    <physiologicalReaction direction="left-to-right" evidence="8">
        <dbReference type="Rhea" id="RHEA:23921"/>
    </physiologicalReaction>
</comment>
<dbReference type="PRINTS" id="PR00149">
    <property type="entry name" value="FUMRATELYASE"/>
</dbReference>
<evidence type="ECO:0000256" key="3">
    <source>
        <dbReference type="ARBA" id="ARBA00008273"/>
    </source>
</evidence>
<keyword evidence="6 12" id="KW-0658">Purine biosynthesis</keyword>
<dbReference type="AlphaFoldDB" id="A0A7V2ZK01"/>
<dbReference type="GO" id="GO:0044208">
    <property type="term" value="P:'de novo' AMP biosynthetic process"/>
    <property type="evidence" value="ECO:0007669"/>
    <property type="project" value="UniProtKB-UniPathway"/>
</dbReference>
<comment type="pathway">
    <text evidence="2 12">Purine metabolism; AMP biosynthesis via de novo pathway; AMP from IMP: step 2/2.</text>
</comment>
<dbReference type="UniPathway" id="UPA00074">
    <property type="reaction ID" value="UER00132"/>
</dbReference>
<comment type="catalytic activity">
    <reaction evidence="10">
        <text>N(6)-(1,2-dicarboxyethyl)-AMP = fumarate + AMP</text>
        <dbReference type="Rhea" id="RHEA:16853"/>
        <dbReference type="ChEBI" id="CHEBI:29806"/>
        <dbReference type="ChEBI" id="CHEBI:57567"/>
        <dbReference type="ChEBI" id="CHEBI:456215"/>
        <dbReference type="EC" id="4.3.2.2"/>
    </reaction>
    <physiologicalReaction direction="left-to-right" evidence="10">
        <dbReference type="Rhea" id="RHEA:16854"/>
    </physiologicalReaction>
</comment>
<dbReference type="EMBL" id="DSUJ01000008">
    <property type="protein sequence ID" value="HFI91379.1"/>
    <property type="molecule type" value="Genomic_DNA"/>
</dbReference>
<evidence type="ECO:0000313" key="14">
    <source>
        <dbReference type="EMBL" id="HFI91379.1"/>
    </source>
</evidence>
<dbReference type="InterPro" id="IPR022761">
    <property type="entry name" value="Fumarate_lyase_N"/>
</dbReference>
<comment type="pathway">
    <text evidence="1 12">Purine metabolism; IMP biosynthesis via de novo pathway; 5-amino-1-(5-phospho-D-ribosyl)imidazole-4-carboxamide from 5-amino-1-(5-phospho-D-ribosyl)imidazole-4-carboxylate: step 2/2.</text>
</comment>
<evidence type="ECO:0000256" key="2">
    <source>
        <dbReference type="ARBA" id="ARBA00004734"/>
    </source>
</evidence>
<dbReference type="UniPathway" id="UPA00075">
    <property type="reaction ID" value="UER00336"/>
</dbReference>
<accession>A0A7V2ZK01</accession>
<dbReference type="InterPro" id="IPR008948">
    <property type="entry name" value="L-Aspartase-like"/>
</dbReference>
<dbReference type="GO" id="GO:0070626">
    <property type="term" value="F:(S)-2-(5-amino-1-(5-phospho-D-ribosyl)imidazole-4-carboxamido) succinate lyase (fumarate-forming) activity"/>
    <property type="evidence" value="ECO:0007669"/>
    <property type="project" value="TreeGrafter"/>
</dbReference>
<dbReference type="GO" id="GO:0004018">
    <property type="term" value="F:N6-(1,2-dicarboxyethyl)AMP AMP-lyase (fumarate-forming) activity"/>
    <property type="evidence" value="ECO:0007669"/>
    <property type="project" value="UniProtKB-UniRule"/>
</dbReference>